<feature type="region of interest" description="Disordered" evidence="1">
    <location>
        <begin position="33"/>
        <end position="68"/>
    </location>
</feature>
<dbReference type="AlphaFoldDB" id="Q1QIL2"/>
<gene>
    <name evidence="2" type="ordered locus">Nham_3200</name>
</gene>
<evidence type="ECO:0000256" key="1">
    <source>
        <dbReference type="SAM" id="MobiDB-lite"/>
    </source>
</evidence>
<dbReference type="EMBL" id="CP000319">
    <property type="protein sequence ID" value="ABE63935.1"/>
    <property type="molecule type" value="Genomic_DNA"/>
</dbReference>
<reference evidence="2 3" key="1">
    <citation type="submission" date="2006-03" db="EMBL/GenBank/DDBJ databases">
        <title>Complete sequence of chromosome of Nitrobacter hamburgensis X14.</title>
        <authorList>
            <consortium name="US DOE Joint Genome Institute"/>
            <person name="Copeland A."/>
            <person name="Lucas S."/>
            <person name="Lapidus A."/>
            <person name="Barry K."/>
            <person name="Detter J.C."/>
            <person name="Glavina del Rio T."/>
            <person name="Hammon N."/>
            <person name="Israni S."/>
            <person name="Dalin E."/>
            <person name="Tice H."/>
            <person name="Pitluck S."/>
            <person name="Chain P."/>
            <person name="Malfatti S."/>
            <person name="Shin M."/>
            <person name="Vergez L."/>
            <person name="Schmutz J."/>
            <person name="Larimer F."/>
            <person name="Land M."/>
            <person name="Hauser L."/>
            <person name="Kyrpides N."/>
            <person name="Ivanova N."/>
            <person name="Ward B."/>
            <person name="Arp D."/>
            <person name="Klotz M."/>
            <person name="Stein L."/>
            <person name="O'Mullan G."/>
            <person name="Starkenburg S."/>
            <person name="Sayavedra L."/>
            <person name="Poret-Peterson A.T."/>
            <person name="Gentry M.E."/>
            <person name="Bruce D."/>
            <person name="Richardson P."/>
        </authorList>
    </citation>
    <scope>NUCLEOTIDE SEQUENCE [LARGE SCALE GENOMIC DNA]</scope>
    <source>
        <strain evidence="3">DSM 10229 / NCIMB 13809 / X14</strain>
    </source>
</reference>
<feature type="compositionally biased region" description="Basic and acidic residues" evidence="1">
    <location>
        <begin position="35"/>
        <end position="49"/>
    </location>
</feature>
<dbReference type="Proteomes" id="UP000001953">
    <property type="component" value="Chromosome"/>
</dbReference>
<dbReference type="KEGG" id="nha:Nham_3200"/>
<evidence type="ECO:0000313" key="3">
    <source>
        <dbReference type="Proteomes" id="UP000001953"/>
    </source>
</evidence>
<protein>
    <submittedName>
        <fullName evidence="2">Uncharacterized protein</fullName>
    </submittedName>
</protein>
<organism evidence="2 3">
    <name type="scientific">Nitrobacter hamburgensis (strain DSM 10229 / NCIMB 13809 / X14)</name>
    <dbReference type="NCBI Taxonomy" id="323097"/>
    <lineage>
        <taxon>Bacteria</taxon>
        <taxon>Pseudomonadati</taxon>
        <taxon>Pseudomonadota</taxon>
        <taxon>Alphaproteobacteria</taxon>
        <taxon>Hyphomicrobiales</taxon>
        <taxon>Nitrobacteraceae</taxon>
        <taxon>Nitrobacter</taxon>
    </lineage>
</organism>
<name>Q1QIL2_NITHX</name>
<dbReference type="HOGENOM" id="CLU_1935801_0_0_5"/>
<evidence type="ECO:0000313" key="2">
    <source>
        <dbReference type="EMBL" id="ABE63935.1"/>
    </source>
</evidence>
<sequence>MQHIVRRSCRISITESRTARRCERHPRLTLFAPHHAADDGRSDGRRTDSNDLTVSNEKGRSGDAATRNSSIGWRRHAIVARSCQPNLILLYSVFKRSMSSGLTRGRIPVRVKKTRQNRKLEPALIPLKPE</sequence>
<proteinExistence type="predicted"/>
<keyword evidence="3" id="KW-1185">Reference proteome</keyword>
<accession>Q1QIL2</accession>